<dbReference type="AlphaFoldDB" id="A0A7G7INJ2"/>
<name>A0A7G7INJ2_ENTHR</name>
<dbReference type="EMBL" id="CABEEP010000001">
    <property type="protein sequence ID" value="VTQ61043.1"/>
    <property type="molecule type" value="Genomic_DNA"/>
</dbReference>
<feature type="transmembrane region" description="Helical" evidence="6">
    <location>
        <begin position="656"/>
        <end position="676"/>
    </location>
</feature>
<dbReference type="RefSeq" id="WP_010738275.1">
    <property type="nucleotide sequence ID" value="NZ_CABEEP010000001.1"/>
</dbReference>
<feature type="transmembrane region" description="Helical" evidence="6">
    <location>
        <begin position="146"/>
        <end position="173"/>
    </location>
</feature>
<comment type="subcellular location">
    <subcellularLocation>
        <location evidence="1 6">Cell membrane</location>
        <topology evidence="1 6">Multi-pass membrane protein</topology>
    </subcellularLocation>
</comment>
<evidence type="ECO:0000256" key="2">
    <source>
        <dbReference type="ARBA" id="ARBA00022475"/>
    </source>
</evidence>
<feature type="transmembrane region" description="Helical" evidence="6">
    <location>
        <begin position="569"/>
        <end position="591"/>
    </location>
</feature>
<feature type="transmembrane region" description="Helical" evidence="6">
    <location>
        <begin position="300"/>
        <end position="322"/>
    </location>
</feature>
<feature type="transmembrane region" description="Helical" evidence="6">
    <location>
        <begin position="240"/>
        <end position="266"/>
    </location>
</feature>
<evidence type="ECO:0000256" key="5">
    <source>
        <dbReference type="ARBA" id="ARBA00023136"/>
    </source>
</evidence>
<keyword evidence="5 6" id="KW-0472">Membrane</keyword>
<evidence type="ECO:0000313" key="8">
    <source>
        <dbReference type="EMBL" id="VTQ61043.1"/>
    </source>
</evidence>
<keyword evidence="3 6" id="KW-0812">Transmembrane</keyword>
<dbReference type="PANTHER" id="PTHR46795:SF3">
    <property type="entry name" value="ABC TRANSPORTER PERMEASE"/>
    <property type="match status" value="1"/>
</dbReference>
<sequence>MLYKLAAKSFLRQSRGYLVYFFSLTLSTMIYYSFSTISYDQLLNRRTQQDSLFNVFFGIGSWIILIVLLFFVISANRFFFNRRQREIGIYQLFGVKKTQISLIYVLETMAIGLFACTAGIILGIIFSKLFSMILIRMMNLQITSLFFISVPSIFETFLLFFLILSVVSLYSLWKIWRYPTIRNFGEYDHLESSKLRVRTRHRFLGTLGLLLISSGYFFAVHYREFAAKLFIFTQDLRFPFLLFVLILLFCVIGTYLFFCFSLRVLIDLVSRSRIKYRGINFLLIGNTQIHLLKSWRINSLITLIMALALTMIGAMMSATVIMSRNVEMVSPVSYQMDKATADKLRPLLASEGQTITKEMTINYKVIGSYYNDKLDGISEEKVFQLVNLIPEKEYHAFRQFNPKMPKIDLTSDNSTVVLDSMKNIFRNFSMYDSTFYLPDQTLDIQATLPNFLGDGSLRYFGPTLVVSDDYFAKASGLNYQVVNWNVQGGDQEKIIERISKEIPTSYENIIYYDYEIKGESITGTIHKNESHQEKAASDQSSDEYNNEDSRLNFSARFPFKRTVEQGIGLMAYVSIFIGIIVIVTTGSMLMVRQLAEAEEERENYQLLTKLGISRKKVKRVIFGQNAIMFFPPIILGSMHTFFAIEVFTQYVDTANYGLAYLICGSLVLIYILFYYITSVLYCRIIEE</sequence>
<evidence type="ECO:0000256" key="4">
    <source>
        <dbReference type="ARBA" id="ARBA00022989"/>
    </source>
</evidence>
<accession>A0A7G7INJ2</accession>
<keyword evidence="2 6" id="KW-1003">Cell membrane</keyword>
<evidence type="ECO:0000259" key="7">
    <source>
        <dbReference type="Pfam" id="PF02687"/>
    </source>
</evidence>
<feature type="transmembrane region" description="Helical" evidence="6">
    <location>
        <begin position="17"/>
        <end position="35"/>
    </location>
</feature>
<keyword evidence="4 6" id="KW-1133">Transmembrane helix</keyword>
<feature type="domain" description="ABC3 transporter permease C-terminal" evidence="7">
    <location>
        <begin position="60"/>
        <end position="177"/>
    </location>
</feature>
<feature type="transmembrane region" description="Helical" evidence="6">
    <location>
        <begin position="203"/>
        <end position="220"/>
    </location>
</feature>
<gene>
    <name evidence="8" type="ORF">NCTC12204_00729</name>
</gene>
<feature type="transmembrane region" description="Helical" evidence="6">
    <location>
        <begin position="55"/>
        <end position="80"/>
    </location>
</feature>
<feature type="domain" description="ABC3 transporter permease C-terminal" evidence="7">
    <location>
        <begin position="575"/>
        <end position="681"/>
    </location>
</feature>
<proteinExistence type="inferred from homology"/>
<dbReference type="InterPro" id="IPR003838">
    <property type="entry name" value="ABC3_permease_C"/>
</dbReference>
<comment type="similarity">
    <text evidence="6">Belongs to the ABC-4 integral membrane protein family.</text>
</comment>
<dbReference type="GO" id="GO:0005886">
    <property type="term" value="C:plasma membrane"/>
    <property type="evidence" value="ECO:0007669"/>
    <property type="project" value="UniProtKB-SubCell"/>
</dbReference>
<dbReference type="Pfam" id="PF02687">
    <property type="entry name" value="FtsX"/>
    <property type="match status" value="2"/>
</dbReference>
<evidence type="ECO:0000256" key="3">
    <source>
        <dbReference type="ARBA" id="ARBA00022692"/>
    </source>
</evidence>
<dbReference type="GO" id="GO:0055085">
    <property type="term" value="P:transmembrane transport"/>
    <property type="evidence" value="ECO:0007669"/>
    <property type="project" value="UniProtKB-UniRule"/>
</dbReference>
<dbReference type="Proteomes" id="UP000352698">
    <property type="component" value="Unassembled WGS sequence"/>
</dbReference>
<reference evidence="8 9" key="1">
    <citation type="submission" date="2019-05" db="EMBL/GenBank/DDBJ databases">
        <authorList>
            <consortium name="Pathogen Informatics"/>
        </authorList>
    </citation>
    <scope>NUCLEOTIDE SEQUENCE [LARGE SCALE GENOMIC DNA]</scope>
    <source>
        <strain evidence="8 9">NCTC12204</strain>
    </source>
</reference>
<organism evidence="8 9">
    <name type="scientific">Enterococcus hirae</name>
    <dbReference type="NCBI Taxonomy" id="1354"/>
    <lineage>
        <taxon>Bacteria</taxon>
        <taxon>Bacillati</taxon>
        <taxon>Bacillota</taxon>
        <taxon>Bacilli</taxon>
        <taxon>Lactobacillales</taxon>
        <taxon>Enterococcaceae</taxon>
        <taxon>Enterococcus</taxon>
    </lineage>
</organism>
<evidence type="ECO:0000256" key="1">
    <source>
        <dbReference type="ARBA" id="ARBA00004651"/>
    </source>
</evidence>
<feature type="transmembrane region" description="Helical" evidence="6">
    <location>
        <begin position="620"/>
        <end position="644"/>
    </location>
</feature>
<dbReference type="InterPro" id="IPR027022">
    <property type="entry name" value="ABC_permease_BceB-typ"/>
</dbReference>
<protein>
    <submittedName>
        <fullName evidence="8">Permease</fullName>
    </submittedName>
</protein>
<dbReference type="InterPro" id="IPR052536">
    <property type="entry name" value="ABC-4_Integral_Memb_Prot"/>
</dbReference>
<dbReference type="PIRSF" id="PIRSF018968">
    <property type="entry name" value="ABC_permease_BceB"/>
    <property type="match status" value="1"/>
</dbReference>
<dbReference type="PANTHER" id="PTHR46795">
    <property type="entry name" value="ABC TRANSPORTER PERMEASE-RELATED-RELATED"/>
    <property type="match status" value="1"/>
</dbReference>
<comment type="caution">
    <text evidence="8">The sequence shown here is derived from an EMBL/GenBank/DDBJ whole genome shotgun (WGS) entry which is preliminary data.</text>
</comment>
<evidence type="ECO:0000256" key="6">
    <source>
        <dbReference type="PIRNR" id="PIRNR018968"/>
    </source>
</evidence>
<evidence type="ECO:0000313" key="9">
    <source>
        <dbReference type="Proteomes" id="UP000352698"/>
    </source>
</evidence>
<keyword evidence="6" id="KW-0813">Transport</keyword>
<feature type="transmembrane region" description="Helical" evidence="6">
    <location>
        <begin position="101"/>
        <end position="126"/>
    </location>
</feature>